<accession>M2QK24</accession>
<evidence type="ECO:0000313" key="2">
    <source>
        <dbReference type="Proteomes" id="UP000016930"/>
    </source>
</evidence>
<proteinExistence type="predicted"/>
<evidence type="ECO:0000313" key="1">
    <source>
        <dbReference type="EMBL" id="EMD32445.1"/>
    </source>
</evidence>
<gene>
    <name evidence="1" type="ORF">CERSUDRAFT_118781</name>
</gene>
<protein>
    <submittedName>
        <fullName evidence="1">Uncharacterized protein</fullName>
    </submittedName>
</protein>
<dbReference type="EMBL" id="KB445811">
    <property type="protein sequence ID" value="EMD32445.1"/>
    <property type="molecule type" value="Genomic_DNA"/>
</dbReference>
<dbReference type="Proteomes" id="UP000016930">
    <property type="component" value="Unassembled WGS sequence"/>
</dbReference>
<organism evidence="1 2">
    <name type="scientific">Ceriporiopsis subvermispora (strain B)</name>
    <name type="common">White-rot fungus</name>
    <name type="synonym">Gelatoporia subvermispora</name>
    <dbReference type="NCBI Taxonomy" id="914234"/>
    <lineage>
        <taxon>Eukaryota</taxon>
        <taxon>Fungi</taxon>
        <taxon>Dikarya</taxon>
        <taxon>Basidiomycota</taxon>
        <taxon>Agaricomycotina</taxon>
        <taxon>Agaricomycetes</taxon>
        <taxon>Polyporales</taxon>
        <taxon>Gelatoporiaceae</taxon>
        <taxon>Gelatoporia</taxon>
    </lineage>
</organism>
<dbReference type="AlphaFoldDB" id="M2QK24"/>
<sequence length="177" mass="20650">MFRSAERFRERYFETNIERWEYHRRLNLERITAAQAAKRSRFASFAGSALRQISVVSRMCKISKESRPRHGAIDFEDIRHQARKLRIRLDTPYLDRAMQRADPLGTVPSQIPLNRFYAARGGRDYFLTTGGDFVEVSKCEDLKPRPIPEATGCTRRGKCNIKPTCTPRVHRTMRIAF</sequence>
<name>M2QK24_CERS8</name>
<dbReference type="HOGENOM" id="CLU_1517692_0_0_1"/>
<keyword evidence="2" id="KW-1185">Reference proteome</keyword>
<reference evidence="1 2" key="1">
    <citation type="journal article" date="2012" name="Proc. Natl. Acad. Sci. U.S.A.">
        <title>Comparative genomics of Ceriporiopsis subvermispora and Phanerochaete chrysosporium provide insight into selective ligninolysis.</title>
        <authorList>
            <person name="Fernandez-Fueyo E."/>
            <person name="Ruiz-Duenas F.J."/>
            <person name="Ferreira P."/>
            <person name="Floudas D."/>
            <person name="Hibbett D.S."/>
            <person name="Canessa P."/>
            <person name="Larrondo L.F."/>
            <person name="James T.Y."/>
            <person name="Seelenfreund D."/>
            <person name="Lobos S."/>
            <person name="Polanco R."/>
            <person name="Tello M."/>
            <person name="Honda Y."/>
            <person name="Watanabe T."/>
            <person name="Watanabe T."/>
            <person name="Ryu J.S."/>
            <person name="Kubicek C.P."/>
            <person name="Schmoll M."/>
            <person name="Gaskell J."/>
            <person name="Hammel K.E."/>
            <person name="St John F.J."/>
            <person name="Vanden Wymelenberg A."/>
            <person name="Sabat G."/>
            <person name="Splinter BonDurant S."/>
            <person name="Syed K."/>
            <person name="Yadav J.S."/>
            <person name="Doddapaneni H."/>
            <person name="Subramanian V."/>
            <person name="Lavin J.L."/>
            <person name="Oguiza J.A."/>
            <person name="Perez G."/>
            <person name="Pisabarro A.G."/>
            <person name="Ramirez L."/>
            <person name="Santoyo F."/>
            <person name="Master E."/>
            <person name="Coutinho P.M."/>
            <person name="Henrissat B."/>
            <person name="Lombard V."/>
            <person name="Magnuson J.K."/>
            <person name="Kuees U."/>
            <person name="Hori C."/>
            <person name="Igarashi K."/>
            <person name="Samejima M."/>
            <person name="Held B.W."/>
            <person name="Barry K.W."/>
            <person name="LaButti K.M."/>
            <person name="Lapidus A."/>
            <person name="Lindquist E.A."/>
            <person name="Lucas S.M."/>
            <person name="Riley R."/>
            <person name="Salamov A.A."/>
            <person name="Hoffmeister D."/>
            <person name="Schwenk D."/>
            <person name="Hadar Y."/>
            <person name="Yarden O."/>
            <person name="de Vries R.P."/>
            <person name="Wiebenga A."/>
            <person name="Stenlid J."/>
            <person name="Eastwood D."/>
            <person name="Grigoriev I.V."/>
            <person name="Berka R.M."/>
            <person name="Blanchette R.A."/>
            <person name="Kersten P."/>
            <person name="Martinez A.T."/>
            <person name="Vicuna R."/>
            <person name="Cullen D."/>
        </authorList>
    </citation>
    <scope>NUCLEOTIDE SEQUENCE [LARGE SCALE GENOMIC DNA]</scope>
    <source>
        <strain evidence="1 2">B</strain>
    </source>
</reference>